<proteinExistence type="predicted"/>
<protein>
    <submittedName>
        <fullName evidence="1">Uncharacterized protein</fullName>
    </submittedName>
</protein>
<evidence type="ECO:0000313" key="1">
    <source>
        <dbReference type="EMBL" id="EMB14741.1"/>
    </source>
</evidence>
<dbReference type="EMBL" id="ANMO01000211">
    <property type="protein sequence ID" value="EMB14741.1"/>
    <property type="molecule type" value="Genomic_DNA"/>
</dbReference>
<reference evidence="1" key="2">
    <citation type="journal article" date="2013" name="Mar. Genomics">
        <title>Expression of sulfatases in Rhodopirellula baltica and the diversity of sulfatases in the genus Rhodopirellula.</title>
        <authorList>
            <person name="Wegner C.E."/>
            <person name="Richter-Heitmann T."/>
            <person name="Klindworth A."/>
            <person name="Klockow C."/>
            <person name="Richter M."/>
            <person name="Achstetter T."/>
            <person name="Glockner F.O."/>
            <person name="Harder J."/>
        </authorList>
    </citation>
    <scope>NUCLEOTIDE SEQUENCE [LARGE SCALE GENOMIC DNA]</scope>
    <source>
        <strain evidence="1">6C</strain>
    </source>
</reference>
<dbReference type="PATRIC" id="fig|1263867.3.peg.4877"/>
<accession>M2A4P2</accession>
<dbReference type="Proteomes" id="UP000011529">
    <property type="component" value="Unassembled WGS sequence"/>
</dbReference>
<sequence length="54" mass="6210">MRALEVARWNGSRLILLSLTISENEDAATTSYRMRLELAWQVEPATKDRGWVGF</sequence>
<evidence type="ECO:0000313" key="2">
    <source>
        <dbReference type="Proteomes" id="UP000011529"/>
    </source>
</evidence>
<dbReference type="AlphaFoldDB" id="M2A4P2"/>
<comment type="caution">
    <text evidence="1">The sequence shown here is derived from an EMBL/GenBank/DDBJ whole genome shotgun (WGS) entry which is preliminary data.</text>
</comment>
<keyword evidence="2" id="KW-1185">Reference proteome</keyword>
<reference evidence="1" key="1">
    <citation type="submission" date="2012-11" db="EMBL/GenBank/DDBJ databases">
        <title>Permanent draft genomes of Rhodopirellula europaea strain SH398 and 6C.</title>
        <authorList>
            <person name="Richter M."/>
            <person name="Richter-Heitmann T."/>
            <person name="Frank C."/>
            <person name="Harder J."/>
            <person name="Glockner F.O."/>
        </authorList>
    </citation>
    <scope>NUCLEOTIDE SEQUENCE</scope>
    <source>
        <strain evidence="1">6C</strain>
    </source>
</reference>
<organism evidence="1 2">
    <name type="scientific">Rhodopirellula europaea 6C</name>
    <dbReference type="NCBI Taxonomy" id="1263867"/>
    <lineage>
        <taxon>Bacteria</taxon>
        <taxon>Pseudomonadati</taxon>
        <taxon>Planctomycetota</taxon>
        <taxon>Planctomycetia</taxon>
        <taxon>Pirellulales</taxon>
        <taxon>Pirellulaceae</taxon>
        <taxon>Rhodopirellula</taxon>
    </lineage>
</organism>
<name>M2A4P2_9BACT</name>
<gene>
    <name evidence="1" type="ORF">RE6C_04548</name>
</gene>